<evidence type="ECO:0000313" key="10">
    <source>
        <dbReference type="Proteomes" id="UP000529783"/>
    </source>
</evidence>
<dbReference type="EMBL" id="JACCBA010000001">
    <property type="protein sequence ID" value="NYD51956.1"/>
    <property type="molecule type" value="Genomic_DNA"/>
</dbReference>
<keyword evidence="3" id="KW-1003">Cell membrane</keyword>
<name>A0A7Y9EQH0_9ACTN</name>
<keyword evidence="2 7" id="KW-0813">Transport</keyword>
<feature type="transmembrane region" description="Helical" evidence="7">
    <location>
        <begin position="258"/>
        <end position="280"/>
    </location>
</feature>
<protein>
    <submittedName>
        <fullName evidence="9">Peptide/nickel transport system permease protein</fullName>
    </submittedName>
</protein>
<evidence type="ECO:0000256" key="2">
    <source>
        <dbReference type="ARBA" id="ARBA00022448"/>
    </source>
</evidence>
<feature type="transmembrane region" description="Helical" evidence="7">
    <location>
        <begin position="9"/>
        <end position="30"/>
    </location>
</feature>
<dbReference type="InterPro" id="IPR000515">
    <property type="entry name" value="MetI-like"/>
</dbReference>
<evidence type="ECO:0000256" key="4">
    <source>
        <dbReference type="ARBA" id="ARBA00022692"/>
    </source>
</evidence>
<keyword evidence="6 7" id="KW-0472">Membrane</keyword>
<dbReference type="PROSITE" id="PS50928">
    <property type="entry name" value="ABC_TM1"/>
    <property type="match status" value="1"/>
</dbReference>
<feature type="transmembrane region" description="Helical" evidence="7">
    <location>
        <begin position="198"/>
        <end position="219"/>
    </location>
</feature>
<dbReference type="AlphaFoldDB" id="A0A7Y9EQH0"/>
<dbReference type="InterPro" id="IPR035906">
    <property type="entry name" value="MetI-like_sf"/>
</dbReference>
<dbReference type="GO" id="GO:0005886">
    <property type="term" value="C:plasma membrane"/>
    <property type="evidence" value="ECO:0007669"/>
    <property type="project" value="UniProtKB-SubCell"/>
</dbReference>
<evidence type="ECO:0000313" key="9">
    <source>
        <dbReference type="EMBL" id="NYD51956.1"/>
    </source>
</evidence>
<gene>
    <name evidence="9" type="ORF">BJY14_007939</name>
</gene>
<feature type="transmembrane region" description="Helical" evidence="7">
    <location>
        <begin position="101"/>
        <end position="122"/>
    </location>
</feature>
<evidence type="ECO:0000256" key="3">
    <source>
        <dbReference type="ARBA" id="ARBA00022475"/>
    </source>
</evidence>
<dbReference type="CDD" id="cd06261">
    <property type="entry name" value="TM_PBP2"/>
    <property type="match status" value="1"/>
</dbReference>
<dbReference type="Gene3D" id="1.10.3720.10">
    <property type="entry name" value="MetI-like"/>
    <property type="match status" value="1"/>
</dbReference>
<comment type="similarity">
    <text evidence="7">Belongs to the binding-protein-dependent transport system permease family.</text>
</comment>
<feature type="transmembrane region" description="Helical" evidence="7">
    <location>
        <begin position="303"/>
        <end position="323"/>
    </location>
</feature>
<dbReference type="Pfam" id="PF19300">
    <property type="entry name" value="BPD_transp_1_N"/>
    <property type="match status" value="1"/>
</dbReference>
<organism evidence="9 10">
    <name type="scientific">Actinomadura luteofluorescens</name>
    <dbReference type="NCBI Taxonomy" id="46163"/>
    <lineage>
        <taxon>Bacteria</taxon>
        <taxon>Bacillati</taxon>
        <taxon>Actinomycetota</taxon>
        <taxon>Actinomycetes</taxon>
        <taxon>Streptosporangiales</taxon>
        <taxon>Thermomonosporaceae</taxon>
        <taxon>Actinomadura</taxon>
    </lineage>
</organism>
<keyword evidence="4 7" id="KW-0812">Transmembrane</keyword>
<evidence type="ECO:0000256" key="1">
    <source>
        <dbReference type="ARBA" id="ARBA00004651"/>
    </source>
</evidence>
<feature type="transmembrane region" description="Helical" evidence="7">
    <location>
        <begin position="134"/>
        <end position="156"/>
    </location>
</feature>
<evidence type="ECO:0000256" key="7">
    <source>
        <dbReference type="RuleBase" id="RU363032"/>
    </source>
</evidence>
<proteinExistence type="inferred from homology"/>
<dbReference type="RefSeq" id="WP_179848236.1">
    <property type="nucleotide sequence ID" value="NZ_JACCBA010000001.1"/>
</dbReference>
<accession>A0A7Y9EQH0</accession>
<keyword evidence="5 7" id="KW-1133">Transmembrane helix</keyword>
<dbReference type="InterPro" id="IPR045621">
    <property type="entry name" value="BPD_transp_1_N"/>
</dbReference>
<dbReference type="PANTHER" id="PTHR43163:SF6">
    <property type="entry name" value="DIPEPTIDE TRANSPORT SYSTEM PERMEASE PROTEIN DPPB-RELATED"/>
    <property type="match status" value="1"/>
</dbReference>
<dbReference type="PANTHER" id="PTHR43163">
    <property type="entry name" value="DIPEPTIDE TRANSPORT SYSTEM PERMEASE PROTEIN DPPB-RELATED"/>
    <property type="match status" value="1"/>
</dbReference>
<keyword evidence="10" id="KW-1185">Reference proteome</keyword>
<comment type="caution">
    <text evidence="9">The sequence shown here is derived from an EMBL/GenBank/DDBJ whole genome shotgun (WGS) entry which is preliminary data.</text>
</comment>
<dbReference type="Pfam" id="PF00528">
    <property type="entry name" value="BPD_transp_1"/>
    <property type="match status" value="1"/>
</dbReference>
<evidence type="ECO:0000256" key="5">
    <source>
        <dbReference type="ARBA" id="ARBA00022989"/>
    </source>
</evidence>
<dbReference type="SUPFAM" id="SSF161098">
    <property type="entry name" value="MetI-like"/>
    <property type="match status" value="1"/>
</dbReference>
<feature type="domain" description="ABC transmembrane type-1" evidence="8">
    <location>
        <begin position="95"/>
        <end position="327"/>
    </location>
</feature>
<reference evidence="9 10" key="1">
    <citation type="submission" date="2020-07" db="EMBL/GenBank/DDBJ databases">
        <title>Sequencing the genomes of 1000 actinobacteria strains.</title>
        <authorList>
            <person name="Klenk H.-P."/>
        </authorList>
    </citation>
    <scope>NUCLEOTIDE SEQUENCE [LARGE SCALE GENOMIC DNA]</scope>
    <source>
        <strain evidence="9 10">DSM 40398</strain>
    </source>
</reference>
<dbReference type="GO" id="GO:0071916">
    <property type="term" value="F:dipeptide transmembrane transporter activity"/>
    <property type="evidence" value="ECO:0007669"/>
    <property type="project" value="TreeGrafter"/>
</dbReference>
<evidence type="ECO:0000256" key="6">
    <source>
        <dbReference type="ARBA" id="ARBA00023136"/>
    </source>
</evidence>
<dbReference type="Proteomes" id="UP000529783">
    <property type="component" value="Unassembled WGS sequence"/>
</dbReference>
<comment type="subcellular location">
    <subcellularLocation>
        <location evidence="1 7">Cell membrane</location>
        <topology evidence="1 7">Multi-pass membrane protein</topology>
    </subcellularLocation>
</comment>
<evidence type="ECO:0000259" key="8">
    <source>
        <dbReference type="PROSITE" id="PS50928"/>
    </source>
</evidence>
<sequence>MLRSLRTRAGVAVISVVSVAVLVFFITQLLPGDPARIAAGQYATEEQVAGVRAQYGLDKPIAAQFADYMSALFQLDLGTSIRTGRPVRGELLDRLPATLELGLLSLLIAVVVGVGLGVAAAVHRRRPLDTLVQLYVVFASATAIFWVALVAIALFVNELGVFNSPTGRLPRGFPAPDHVTGFSVVDALLAGDTATAGAALRTLLLPAILLGVFASPSIIKVVRSSTIRALESDYARTSRSFGYPRSSILLRDGLRNSLLPVITNIGLVAGFVLAGGNVLIEQLFAWPGIGGYAYRSLQENDLFALRGYVIFIGVAYVLINTVLEFVYRRVDPRVEITEGR</sequence>